<comment type="caution">
    <text evidence="1">The sequence shown here is derived from an EMBL/GenBank/DDBJ whole genome shotgun (WGS) entry which is preliminary data.</text>
</comment>
<evidence type="ECO:0000313" key="2">
    <source>
        <dbReference type="Proteomes" id="UP000299102"/>
    </source>
</evidence>
<dbReference type="Proteomes" id="UP000299102">
    <property type="component" value="Unassembled WGS sequence"/>
</dbReference>
<keyword evidence="2" id="KW-1185">Reference proteome</keyword>
<evidence type="ECO:0000313" key="1">
    <source>
        <dbReference type="EMBL" id="GBP37458.1"/>
    </source>
</evidence>
<reference evidence="1 2" key="1">
    <citation type="journal article" date="2019" name="Commun. Biol.">
        <title>The bagworm genome reveals a unique fibroin gene that provides high tensile strength.</title>
        <authorList>
            <person name="Kono N."/>
            <person name="Nakamura H."/>
            <person name="Ohtoshi R."/>
            <person name="Tomita M."/>
            <person name="Numata K."/>
            <person name="Arakawa K."/>
        </authorList>
    </citation>
    <scope>NUCLEOTIDE SEQUENCE [LARGE SCALE GENOMIC DNA]</scope>
</reference>
<organism evidence="1 2">
    <name type="scientific">Eumeta variegata</name>
    <name type="common">Bagworm moth</name>
    <name type="synonym">Eumeta japonica</name>
    <dbReference type="NCBI Taxonomy" id="151549"/>
    <lineage>
        <taxon>Eukaryota</taxon>
        <taxon>Metazoa</taxon>
        <taxon>Ecdysozoa</taxon>
        <taxon>Arthropoda</taxon>
        <taxon>Hexapoda</taxon>
        <taxon>Insecta</taxon>
        <taxon>Pterygota</taxon>
        <taxon>Neoptera</taxon>
        <taxon>Endopterygota</taxon>
        <taxon>Lepidoptera</taxon>
        <taxon>Glossata</taxon>
        <taxon>Ditrysia</taxon>
        <taxon>Tineoidea</taxon>
        <taxon>Psychidae</taxon>
        <taxon>Oiketicinae</taxon>
        <taxon>Eumeta</taxon>
    </lineage>
</organism>
<dbReference type="EMBL" id="BGZK01000334">
    <property type="protein sequence ID" value="GBP37458.1"/>
    <property type="molecule type" value="Genomic_DNA"/>
</dbReference>
<accession>A0A4C1VE99</accession>
<sequence length="99" mass="11322">MSSVRWYSLSETATHQSLAGHCWLRVAKGLTTWKSRGEAKSSDARLKIERNEHNTSFYDPITRMTYLYDLTADAGAGDVDVFDCRPTAFKRSIHDVFFQ</sequence>
<gene>
    <name evidence="1" type="ORF">EVAR_79391_1</name>
</gene>
<dbReference type="AlphaFoldDB" id="A0A4C1VE99"/>
<protein>
    <submittedName>
        <fullName evidence="1">Uncharacterized protein</fullName>
    </submittedName>
</protein>
<name>A0A4C1VE99_EUMVA</name>
<proteinExistence type="predicted"/>